<accession>A0ABR4G7J4</accession>
<dbReference type="CDD" id="cd22670">
    <property type="entry name" value="FHA_MEK1-like"/>
    <property type="match status" value="1"/>
</dbReference>
<dbReference type="PANTHER" id="PTHR44167:SF26">
    <property type="entry name" value="PROTEIN KINASE, PUTATIVE (AFU_ORTHOLOGUE AFUA_5G07950)-RELATED"/>
    <property type="match status" value="1"/>
</dbReference>
<evidence type="ECO:0000256" key="7">
    <source>
        <dbReference type="SAM" id="MobiDB-lite"/>
    </source>
</evidence>
<dbReference type="Proteomes" id="UP001610563">
    <property type="component" value="Unassembled WGS sequence"/>
</dbReference>
<reference evidence="10 11" key="1">
    <citation type="submission" date="2024-07" db="EMBL/GenBank/DDBJ databases">
        <title>Section-level genome sequencing and comparative genomics of Aspergillus sections Usti and Cavernicolus.</title>
        <authorList>
            <consortium name="Lawrence Berkeley National Laboratory"/>
            <person name="Nybo J.L."/>
            <person name="Vesth T.C."/>
            <person name="Theobald S."/>
            <person name="Frisvad J.C."/>
            <person name="Larsen T.O."/>
            <person name="Kjaerboelling I."/>
            <person name="Rothschild-Mancinelli K."/>
            <person name="Lyhne E.K."/>
            <person name="Kogle M.E."/>
            <person name="Barry K."/>
            <person name="Clum A."/>
            <person name="Na H."/>
            <person name="Ledsgaard L."/>
            <person name="Lin J."/>
            <person name="Lipzen A."/>
            <person name="Kuo A."/>
            <person name="Riley R."/>
            <person name="Mondo S."/>
            <person name="Labutti K."/>
            <person name="Haridas S."/>
            <person name="Pangalinan J."/>
            <person name="Salamov A.A."/>
            <person name="Simmons B.A."/>
            <person name="Magnuson J.K."/>
            <person name="Chen J."/>
            <person name="Drula E."/>
            <person name="Henrissat B."/>
            <person name="Wiebenga A."/>
            <person name="Lubbers R.J."/>
            <person name="Gomes A.C."/>
            <person name="Makela M.R."/>
            <person name="Stajich J."/>
            <person name="Grigoriev I.V."/>
            <person name="Mortensen U.H."/>
            <person name="De Vries R.P."/>
            <person name="Baker S.E."/>
            <person name="Andersen M.R."/>
        </authorList>
    </citation>
    <scope>NUCLEOTIDE SEQUENCE [LARGE SCALE GENOMIC DNA]</scope>
    <source>
        <strain evidence="10 11">CBS 209.92</strain>
    </source>
</reference>
<keyword evidence="11" id="KW-1185">Reference proteome</keyword>
<dbReference type="InterPro" id="IPR008271">
    <property type="entry name" value="Ser/Thr_kinase_AS"/>
</dbReference>
<evidence type="ECO:0000256" key="4">
    <source>
        <dbReference type="ARBA" id="ARBA00047899"/>
    </source>
</evidence>
<evidence type="ECO:0000256" key="2">
    <source>
        <dbReference type="ARBA" id="ARBA00022741"/>
    </source>
</evidence>
<feature type="domain" description="FHA" evidence="8">
    <location>
        <begin position="40"/>
        <end position="99"/>
    </location>
</feature>
<dbReference type="PROSITE" id="PS00108">
    <property type="entry name" value="PROTEIN_KINASE_ST"/>
    <property type="match status" value="1"/>
</dbReference>
<dbReference type="SMART" id="SM00220">
    <property type="entry name" value="S_TKc"/>
    <property type="match status" value="1"/>
</dbReference>
<dbReference type="SMART" id="SM00240">
    <property type="entry name" value="FHA"/>
    <property type="match status" value="1"/>
</dbReference>
<evidence type="ECO:0000256" key="1">
    <source>
        <dbReference type="ARBA" id="ARBA00005575"/>
    </source>
</evidence>
<dbReference type="SUPFAM" id="SSF56112">
    <property type="entry name" value="Protein kinase-like (PK-like)"/>
    <property type="match status" value="1"/>
</dbReference>
<dbReference type="Pfam" id="PF00498">
    <property type="entry name" value="FHA"/>
    <property type="match status" value="1"/>
</dbReference>
<comment type="similarity">
    <text evidence="1">Belongs to the protein kinase superfamily. CAMK Ser/Thr protein kinase family. CHEK2 subfamily.</text>
</comment>
<dbReference type="Gene3D" id="1.10.510.10">
    <property type="entry name" value="Transferase(Phosphotransferase) domain 1"/>
    <property type="match status" value="1"/>
</dbReference>
<dbReference type="InterPro" id="IPR011009">
    <property type="entry name" value="Kinase-like_dom_sf"/>
</dbReference>
<dbReference type="Gene3D" id="3.30.200.20">
    <property type="entry name" value="Phosphorylase Kinase, domain 1"/>
    <property type="match status" value="1"/>
</dbReference>
<comment type="catalytic activity">
    <reaction evidence="5">
        <text>L-seryl-[protein] + ATP = O-phospho-L-seryl-[protein] + ADP + H(+)</text>
        <dbReference type="Rhea" id="RHEA:17989"/>
        <dbReference type="Rhea" id="RHEA-COMP:9863"/>
        <dbReference type="Rhea" id="RHEA-COMP:11604"/>
        <dbReference type="ChEBI" id="CHEBI:15378"/>
        <dbReference type="ChEBI" id="CHEBI:29999"/>
        <dbReference type="ChEBI" id="CHEBI:30616"/>
        <dbReference type="ChEBI" id="CHEBI:83421"/>
        <dbReference type="ChEBI" id="CHEBI:456216"/>
        <dbReference type="EC" id="2.7.11.1"/>
    </reaction>
</comment>
<feature type="binding site" evidence="6">
    <location>
        <position position="188"/>
    </location>
    <ligand>
        <name>ATP</name>
        <dbReference type="ChEBI" id="CHEBI:30616"/>
    </ligand>
</feature>
<feature type="region of interest" description="Disordered" evidence="7">
    <location>
        <begin position="562"/>
        <end position="629"/>
    </location>
</feature>
<dbReference type="Gene3D" id="2.60.200.20">
    <property type="match status" value="1"/>
</dbReference>
<comment type="catalytic activity">
    <reaction evidence="4">
        <text>L-threonyl-[protein] + ATP = O-phospho-L-threonyl-[protein] + ADP + H(+)</text>
        <dbReference type="Rhea" id="RHEA:46608"/>
        <dbReference type="Rhea" id="RHEA-COMP:11060"/>
        <dbReference type="Rhea" id="RHEA-COMP:11605"/>
        <dbReference type="ChEBI" id="CHEBI:15378"/>
        <dbReference type="ChEBI" id="CHEBI:30013"/>
        <dbReference type="ChEBI" id="CHEBI:30616"/>
        <dbReference type="ChEBI" id="CHEBI:61977"/>
        <dbReference type="ChEBI" id="CHEBI:456216"/>
        <dbReference type="EC" id="2.7.11.1"/>
    </reaction>
</comment>
<evidence type="ECO:0000313" key="10">
    <source>
        <dbReference type="EMBL" id="KAL2794987.1"/>
    </source>
</evidence>
<gene>
    <name evidence="10" type="ORF">BJX66DRAFT_350887</name>
</gene>
<evidence type="ECO:0000313" key="11">
    <source>
        <dbReference type="Proteomes" id="UP001610563"/>
    </source>
</evidence>
<dbReference type="Pfam" id="PF00069">
    <property type="entry name" value="Pkinase"/>
    <property type="match status" value="1"/>
</dbReference>
<evidence type="ECO:0000259" key="8">
    <source>
        <dbReference type="PROSITE" id="PS50006"/>
    </source>
</evidence>
<sequence>MSLTSHPITNSGIFVGTICRWNPTTGEASHPMAIYSRKEIHVGRDPRRCQYTVDDPFVSNKHLWIYTVIFDQDNPGEVAPLVYAQDISMNGTLWNGYRMGNGRSSFLLSDGDTLRLSDTVYLKYNSEDHSQAKCFTPNQAVEMRAFANDYIVTRQKLGSGSYGQVFMAFKRNTGQQFACKIVDLLAVKQTLQRLKKAKILDRPVEQVFREKVELYLREATILQRLQHPNIIGLERVIRSDSTIYMFQDLVTAGDLFSYIQYKGGTLPDIEAAVIVRQVVIALEFLHNQNIVHRDLKPDNILMTSRADGCRVVLTDFGCATLIDTDSARMSSMVGTMEFCAPEVAKVGEGGGYTKAADLWSLGALTAVLLTGESPFDDLRWGCITNEEKMTGLMTLKARLEQNKVGERAQNFVLRLLEYVVAKRMDVKEALQHVWFTNPSHSADFEALYKRSIRDWAPRTASSKSPRIVPIDLYHGPYGSQPHGSQSQERGSEESGLYHEHYGTQPEESQSQEETRSIKSNPPIKIESPSQESLQLIPWPNDDADEGQDSRYFRLASQTLSDPILPPLVSSKSSSSDTDTDPPRSPSPPKTEYKPQHIYSSWQAVTTPPSTSEHFRDGTPAGDENEKDGEMYEEVFEEFVNPVTGKKEQLAYSARAA</sequence>
<evidence type="ECO:0000256" key="6">
    <source>
        <dbReference type="PROSITE-ProRule" id="PRU10141"/>
    </source>
</evidence>
<feature type="domain" description="Protein kinase" evidence="9">
    <location>
        <begin position="151"/>
        <end position="435"/>
    </location>
</feature>
<dbReference type="PANTHER" id="PTHR44167">
    <property type="entry name" value="OVARIAN-SPECIFIC SERINE/THREONINE-PROTEIN KINASE LOK-RELATED"/>
    <property type="match status" value="1"/>
</dbReference>
<evidence type="ECO:0000256" key="5">
    <source>
        <dbReference type="ARBA" id="ARBA00048679"/>
    </source>
</evidence>
<comment type="caution">
    <text evidence="10">The sequence shown here is derived from an EMBL/GenBank/DDBJ whole genome shotgun (WGS) entry which is preliminary data.</text>
</comment>
<dbReference type="PROSITE" id="PS00107">
    <property type="entry name" value="PROTEIN_KINASE_ATP"/>
    <property type="match status" value="1"/>
</dbReference>
<feature type="compositionally biased region" description="Polar residues" evidence="7">
    <location>
        <begin position="597"/>
        <end position="611"/>
    </location>
</feature>
<evidence type="ECO:0000259" key="9">
    <source>
        <dbReference type="PROSITE" id="PS50011"/>
    </source>
</evidence>
<evidence type="ECO:0000256" key="3">
    <source>
        <dbReference type="ARBA" id="ARBA00022840"/>
    </source>
</evidence>
<name>A0ABR4G7J4_9EURO</name>
<dbReference type="PROSITE" id="PS50011">
    <property type="entry name" value="PROTEIN_KINASE_DOM"/>
    <property type="match status" value="1"/>
</dbReference>
<dbReference type="InterPro" id="IPR000253">
    <property type="entry name" value="FHA_dom"/>
</dbReference>
<feature type="compositionally biased region" description="Basic and acidic residues" evidence="7">
    <location>
        <begin position="489"/>
        <end position="501"/>
    </location>
</feature>
<dbReference type="SUPFAM" id="SSF49879">
    <property type="entry name" value="SMAD/FHA domain"/>
    <property type="match status" value="1"/>
</dbReference>
<dbReference type="InterPro" id="IPR008984">
    <property type="entry name" value="SMAD_FHA_dom_sf"/>
</dbReference>
<dbReference type="InterPro" id="IPR000719">
    <property type="entry name" value="Prot_kinase_dom"/>
</dbReference>
<keyword evidence="2 6" id="KW-0547">Nucleotide-binding</keyword>
<feature type="compositionally biased region" description="Low complexity" evidence="7">
    <location>
        <begin position="566"/>
        <end position="576"/>
    </location>
</feature>
<organism evidence="10 11">
    <name type="scientific">Aspergillus keveii</name>
    <dbReference type="NCBI Taxonomy" id="714993"/>
    <lineage>
        <taxon>Eukaryota</taxon>
        <taxon>Fungi</taxon>
        <taxon>Dikarya</taxon>
        <taxon>Ascomycota</taxon>
        <taxon>Pezizomycotina</taxon>
        <taxon>Eurotiomycetes</taxon>
        <taxon>Eurotiomycetidae</taxon>
        <taxon>Eurotiales</taxon>
        <taxon>Aspergillaceae</taxon>
        <taxon>Aspergillus</taxon>
        <taxon>Aspergillus subgen. Nidulantes</taxon>
    </lineage>
</organism>
<feature type="region of interest" description="Disordered" evidence="7">
    <location>
        <begin position="467"/>
        <end position="546"/>
    </location>
</feature>
<dbReference type="EMBL" id="JBFTWV010000039">
    <property type="protein sequence ID" value="KAL2794987.1"/>
    <property type="molecule type" value="Genomic_DNA"/>
</dbReference>
<dbReference type="PROSITE" id="PS50006">
    <property type="entry name" value="FHA_DOMAIN"/>
    <property type="match status" value="1"/>
</dbReference>
<dbReference type="InterPro" id="IPR017441">
    <property type="entry name" value="Protein_kinase_ATP_BS"/>
</dbReference>
<protein>
    <submittedName>
        <fullName evidence="10">Kinase-like domain-containing protein</fullName>
    </submittedName>
</protein>
<keyword evidence="3 6" id="KW-0067">ATP-binding</keyword>
<proteinExistence type="inferred from homology"/>